<sequence length="193" mass="20167">MYVSNSQLFWALLSVAATALCAPLPSSTGVSPSLNAGSDEAQPVLDTFRFKKRGQDTDNDDPLLTPFLNTYRPVEKRSKVSDAAGHVRAAVEAGSGIPNLIADVQKLQKDVQNIVTQLKAAGLFPGSKKDPATQGLKQGDTAVAIEAPDTISEAEPADNDSAITPDSDSTTTETEAVPSPESSAPTDLSQADN</sequence>
<evidence type="ECO:0000313" key="3">
    <source>
        <dbReference type="EMBL" id="KNF06534.1"/>
    </source>
</evidence>
<feature type="signal peptide" evidence="2">
    <location>
        <begin position="1"/>
        <end position="21"/>
    </location>
</feature>
<evidence type="ECO:0000256" key="2">
    <source>
        <dbReference type="SAM" id="SignalP"/>
    </source>
</evidence>
<comment type="caution">
    <text evidence="3">The sequence shown here is derived from an EMBL/GenBank/DDBJ whole genome shotgun (WGS) entry which is preliminary data.</text>
</comment>
<proteinExistence type="predicted"/>
<keyword evidence="4" id="KW-1185">Reference proteome</keyword>
<protein>
    <submittedName>
        <fullName evidence="3">Uncharacterized protein</fullName>
    </submittedName>
</protein>
<evidence type="ECO:0000256" key="1">
    <source>
        <dbReference type="SAM" id="MobiDB-lite"/>
    </source>
</evidence>
<dbReference type="OrthoDB" id="2516345at2759"/>
<dbReference type="Proteomes" id="UP000054564">
    <property type="component" value="Unassembled WGS sequence"/>
</dbReference>
<evidence type="ECO:0000313" key="4">
    <source>
        <dbReference type="Proteomes" id="UP000054564"/>
    </source>
</evidence>
<feature type="region of interest" description="Disordered" evidence="1">
    <location>
        <begin position="124"/>
        <end position="193"/>
    </location>
</feature>
<dbReference type="AlphaFoldDB" id="A0A0L0W4W4"/>
<dbReference type="EMBL" id="AJIL01000003">
    <property type="protein sequence ID" value="KNF06534.1"/>
    <property type="molecule type" value="Genomic_DNA"/>
</dbReference>
<feature type="chain" id="PRO_5005550911" evidence="2">
    <location>
        <begin position="22"/>
        <end position="193"/>
    </location>
</feature>
<name>A0A0L0W4W4_9BASI</name>
<keyword evidence="2" id="KW-0732">Signal</keyword>
<accession>A0A0L0W4W4</accession>
<gene>
    <name evidence="3" type="ORF">PSTG_00408</name>
</gene>
<reference evidence="4" key="1">
    <citation type="submission" date="2014-03" db="EMBL/GenBank/DDBJ databases">
        <title>The Genome Sequence of Puccinia striiformis f. sp. tritici PST-78.</title>
        <authorList>
            <consortium name="The Broad Institute Genome Sequencing Platform"/>
            <person name="Cuomo C."/>
            <person name="Hulbert S."/>
            <person name="Chen X."/>
            <person name="Walker B."/>
            <person name="Young S.K."/>
            <person name="Zeng Q."/>
            <person name="Gargeya S."/>
            <person name="Fitzgerald M."/>
            <person name="Haas B."/>
            <person name="Abouelleil A."/>
            <person name="Alvarado L."/>
            <person name="Arachchi H.M."/>
            <person name="Berlin A.M."/>
            <person name="Chapman S.B."/>
            <person name="Goldberg J."/>
            <person name="Griggs A."/>
            <person name="Gujja S."/>
            <person name="Hansen M."/>
            <person name="Howarth C."/>
            <person name="Imamovic A."/>
            <person name="Larimer J."/>
            <person name="McCowan C."/>
            <person name="Montmayeur A."/>
            <person name="Murphy C."/>
            <person name="Neiman D."/>
            <person name="Pearson M."/>
            <person name="Priest M."/>
            <person name="Roberts A."/>
            <person name="Saif S."/>
            <person name="Shea T."/>
            <person name="Sisk P."/>
            <person name="Sykes S."/>
            <person name="Wortman J."/>
            <person name="Nusbaum C."/>
            <person name="Birren B."/>
        </authorList>
    </citation>
    <scope>NUCLEOTIDE SEQUENCE [LARGE SCALE GENOMIC DNA]</scope>
    <source>
        <strain evidence="4">race PST-78</strain>
    </source>
</reference>
<feature type="compositionally biased region" description="Polar residues" evidence="1">
    <location>
        <begin position="180"/>
        <end position="193"/>
    </location>
</feature>
<feature type="compositionally biased region" description="Low complexity" evidence="1">
    <location>
        <begin position="166"/>
        <end position="175"/>
    </location>
</feature>
<organism evidence="3 4">
    <name type="scientific">Puccinia striiformis f. sp. tritici PST-78</name>
    <dbReference type="NCBI Taxonomy" id="1165861"/>
    <lineage>
        <taxon>Eukaryota</taxon>
        <taxon>Fungi</taxon>
        <taxon>Dikarya</taxon>
        <taxon>Basidiomycota</taxon>
        <taxon>Pucciniomycotina</taxon>
        <taxon>Pucciniomycetes</taxon>
        <taxon>Pucciniales</taxon>
        <taxon>Pucciniaceae</taxon>
        <taxon>Puccinia</taxon>
    </lineage>
</organism>